<evidence type="ECO:0000256" key="2">
    <source>
        <dbReference type="SAM" id="SignalP"/>
    </source>
</evidence>
<feature type="transmembrane region" description="Helical" evidence="1">
    <location>
        <begin position="118"/>
        <end position="138"/>
    </location>
</feature>
<organism evidence="3 4">
    <name type="scientific">Botryotinia fuckeliana (strain B05.10)</name>
    <name type="common">Noble rot fungus</name>
    <name type="synonym">Botrytis cinerea</name>
    <dbReference type="NCBI Taxonomy" id="332648"/>
    <lineage>
        <taxon>Eukaryota</taxon>
        <taxon>Fungi</taxon>
        <taxon>Dikarya</taxon>
        <taxon>Ascomycota</taxon>
        <taxon>Pezizomycotina</taxon>
        <taxon>Leotiomycetes</taxon>
        <taxon>Helotiales</taxon>
        <taxon>Sclerotiniaceae</taxon>
        <taxon>Botrytis</taxon>
    </lineage>
</organism>
<reference evidence="3 4" key="3">
    <citation type="journal article" date="2017" name="Mol. Plant Pathol.">
        <title>A gapless genome sequence of the fungus Botrytis cinerea.</title>
        <authorList>
            <person name="Van Kan J.A."/>
            <person name="Stassen J.H."/>
            <person name="Mosbach A."/>
            <person name="Van Der Lee T.A."/>
            <person name="Faino L."/>
            <person name="Farmer A.D."/>
            <person name="Papasotiriou D.G."/>
            <person name="Zhou S."/>
            <person name="Seidl M.F."/>
            <person name="Cottam E."/>
            <person name="Edel D."/>
            <person name="Hahn M."/>
            <person name="Schwartz D.C."/>
            <person name="Dietrich R.A."/>
            <person name="Widdison S."/>
            <person name="Scalliet G."/>
        </authorList>
    </citation>
    <scope>NUCLEOTIDE SEQUENCE [LARGE SCALE GENOMIC DNA]</scope>
    <source>
        <strain evidence="3 4">B05.10</strain>
    </source>
</reference>
<evidence type="ECO:0000313" key="3">
    <source>
        <dbReference type="EMBL" id="ATZ48964.1"/>
    </source>
</evidence>
<dbReference type="RefSeq" id="XP_024548178.1">
    <property type="nucleotide sequence ID" value="XM_024692403.1"/>
</dbReference>
<feature type="transmembrane region" description="Helical" evidence="1">
    <location>
        <begin position="62"/>
        <end position="84"/>
    </location>
</feature>
<dbReference type="KEGG" id="bfu:BCIN_04g01710"/>
<reference evidence="3 4" key="2">
    <citation type="journal article" date="2012" name="Eukaryot. Cell">
        <title>Genome update of Botrytis cinerea strains B05.10 and T4.</title>
        <authorList>
            <person name="Staats M."/>
            <person name="van Kan J.A."/>
        </authorList>
    </citation>
    <scope>NUCLEOTIDE SEQUENCE [LARGE SCALE GENOMIC DNA]</scope>
    <source>
        <strain evidence="3 4">B05.10</strain>
    </source>
</reference>
<accession>A0A384JF78</accession>
<evidence type="ECO:0000313" key="4">
    <source>
        <dbReference type="Proteomes" id="UP000001798"/>
    </source>
</evidence>
<dbReference type="GeneID" id="36394090"/>
<feature type="transmembrane region" description="Helical" evidence="1">
    <location>
        <begin position="234"/>
        <end position="254"/>
    </location>
</feature>
<keyword evidence="4" id="KW-1185">Reference proteome</keyword>
<keyword evidence="2" id="KW-0732">Signal</keyword>
<reference evidence="3 4" key="1">
    <citation type="journal article" date="2011" name="PLoS Genet.">
        <title>Genomic analysis of the necrotrophic fungal pathogens Sclerotinia sclerotiorum and Botrytis cinerea.</title>
        <authorList>
            <person name="Amselem J."/>
            <person name="Cuomo C.A."/>
            <person name="van Kan J.A."/>
            <person name="Viaud M."/>
            <person name="Benito E.P."/>
            <person name="Couloux A."/>
            <person name="Coutinho P.M."/>
            <person name="de Vries R.P."/>
            <person name="Dyer P.S."/>
            <person name="Fillinger S."/>
            <person name="Fournier E."/>
            <person name="Gout L."/>
            <person name="Hahn M."/>
            <person name="Kohn L."/>
            <person name="Lapalu N."/>
            <person name="Plummer K.M."/>
            <person name="Pradier J.M."/>
            <person name="Quevillon E."/>
            <person name="Sharon A."/>
            <person name="Simon A."/>
            <person name="ten Have A."/>
            <person name="Tudzynski B."/>
            <person name="Tudzynski P."/>
            <person name="Wincker P."/>
            <person name="Andrew M."/>
            <person name="Anthouard V."/>
            <person name="Beever R.E."/>
            <person name="Beffa R."/>
            <person name="Benoit I."/>
            <person name="Bouzid O."/>
            <person name="Brault B."/>
            <person name="Chen Z."/>
            <person name="Choquer M."/>
            <person name="Collemare J."/>
            <person name="Cotton P."/>
            <person name="Danchin E.G."/>
            <person name="Da Silva C."/>
            <person name="Gautier A."/>
            <person name="Giraud C."/>
            <person name="Giraud T."/>
            <person name="Gonzalez C."/>
            <person name="Grossetete S."/>
            <person name="Guldener U."/>
            <person name="Henrissat B."/>
            <person name="Howlett B.J."/>
            <person name="Kodira C."/>
            <person name="Kretschmer M."/>
            <person name="Lappartient A."/>
            <person name="Leroch M."/>
            <person name="Levis C."/>
            <person name="Mauceli E."/>
            <person name="Neuveglise C."/>
            <person name="Oeser B."/>
            <person name="Pearson M."/>
            <person name="Poulain J."/>
            <person name="Poussereau N."/>
            <person name="Quesneville H."/>
            <person name="Rascle C."/>
            <person name="Schumacher J."/>
            <person name="Segurens B."/>
            <person name="Sexton A."/>
            <person name="Silva E."/>
            <person name="Sirven C."/>
            <person name="Soanes D.M."/>
            <person name="Talbot N.J."/>
            <person name="Templeton M."/>
            <person name="Yandava C."/>
            <person name="Yarden O."/>
            <person name="Zeng Q."/>
            <person name="Rollins J.A."/>
            <person name="Lebrun M.H."/>
            <person name="Dickman M."/>
        </authorList>
    </citation>
    <scope>NUCLEOTIDE SEQUENCE [LARGE SCALE GENOMIC DNA]</scope>
    <source>
        <strain evidence="3 4">B05.10</strain>
    </source>
</reference>
<feature type="transmembrane region" description="Helical" evidence="1">
    <location>
        <begin position="33"/>
        <end position="55"/>
    </location>
</feature>
<keyword evidence="1" id="KW-1133">Transmembrane helix</keyword>
<dbReference type="OrthoDB" id="3556511at2759"/>
<dbReference type="VEuPathDB" id="FungiDB:Bcin04g01710"/>
<gene>
    <name evidence="3" type="ORF">BCIN_04g01710</name>
</gene>
<proteinExistence type="predicted"/>
<feature type="transmembrane region" description="Helical" evidence="1">
    <location>
        <begin position="90"/>
        <end position="111"/>
    </location>
</feature>
<sequence>MTSTKIVLLTGILLVTAFSTATTYDFLSNSQYEIILLAGILLATGLSTAATYGFLSNSQYEIVLLTGMLLAAAFSTATTYGFLSNSQYEIALLTGILLATGLFTATIYGFLSNSHYMILRYLRFPTLFLSPATIYFIMGLNNGEKLEIVKMIVTCLESFDAQKFAEFLTQIPLFMWLFASLVIWSCIATSLINGYFQQNEYAIQSTSEILRTVDNIFTSFSTVQTNLTLQSSRTYMSVLLFVGIVLLIASVLFLEGKQQWLLAFIAIILAAPVSYWFQLFTII</sequence>
<feature type="chain" id="PRO_5016698735" evidence="2">
    <location>
        <begin position="18"/>
        <end position="283"/>
    </location>
</feature>
<protein>
    <submittedName>
        <fullName evidence="3">Uncharacterized protein</fullName>
    </submittedName>
</protein>
<feature type="signal peptide" evidence="2">
    <location>
        <begin position="1"/>
        <end position="17"/>
    </location>
</feature>
<feature type="transmembrane region" description="Helical" evidence="1">
    <location>
        <begin position="173"/>
        <end position="196"/>
    </location>
</feature>
<dbReference type="Proteomes" id="UP000001798">
    <property type="component" value="Chromosome 4"/>
</dbReference>
<evidence type="ECO:0000256" key="1">
    <source>
        <dbReference type="SAM" id="Phobius"/>
    </source>
</evidence>
<dbReference type="AlphaFoldDB" id="A0A384JF78"/>
<feature type="transmembrane region" description="Helical" evidence="1">
    <location>
        <begin position="260"/>
        <end position="277"/>
    </location>
</feature>
<keyword evidence="1" id="KW-0472">Membrane</keyword>
<dbReference type="EMBL" id="CP009808">
    <property type="protein sequence ID" value="ATZ48964.1"/>
    <property type="molecule type" value="Genomic_DNA"/>
</dbReference>
<keyword evidence="1" id="KW-0812">Transmembrane</keyword>
<name>A0A384JF78_BOTFB</name>